<feature type="transmembrane region" description="Helical" evidence="2">
    <location>
        <begin position="182"/>
        <end position="208"/>
    </location>
</feature>
<dbReference type="PANTHER" id="PTHR36089">
    <property type="entry name" value="CHITIN SYNTHASE 3 COMPLEX PROTEIN CSI2-RELATED"/>
    <property type="match status" value="1"/>
</dbReference>
<feature type="region of interest" description="Disordered" evidence="1">
    <location>
        <begin position="28"/>
        <end position="172"/>
    </location>
</feature>
<evidence type="ECO:0000313" key="4">
    <source>
        <dbReference type="EMBL" id="KJZ74204.1"/>
    </source>
</evidence>
<evidence type="ECO:0000313" key="5">
    <source>
        <dbReference type="Proteomes" id="UP000054481"/>
    </source>
</evidence>
<feature type="compositionally biased region" description="Polar residues" evidence="1">
    <location>
        <begin position="330"/>
        <end position="349"/>
    </location>
</feature>
<accession>A0A0F8A4U8</accession>
<dbReference type="GO" id="GO:0000324">
    <property type="term" value="C:fungal-type vacuole"/>
    <property type="evidence" value="ECO:0007669"/>
    <property type="project" value="TreeGrafter"/>
</dbReference>
<keyword evidence="2" id="KW-1133">Transmembrane helix</keyword>
<dbReference type="OrthoDB" id="4065319at2759"/>
<feature type="compositionally biased region" description="Polar residues" evidence="1">
    <location>
        <begin position="399"/>
        <end position="415"/>
    </location>
</feature>
<keyword evidence="5" id="KW-1185">Reference proteome</keyword>
<sequence length="415" mass="42872">MQPTNLLPWSAAWLSTLGAVAVLAQGNGNPLQSPNLLQPSPIQPSNAAQSPSPLQPAASPAQSPKPAQSPVSNTIQTPPAAATPTPSPQTPQQSNTPDAPKQQSSTPDASKQSDSKVEQPTTTPTAEPTTITGNPAATTGNAATSLPSLTRGNGIPTYPAPTVPPTKDAPFMQHSKLPEGTVFIVVGAILGAFGLAILIWRSIVSLLLHRSVKRAAMAQHSANSKAGFPAPPAPFYKYTDHESTVSLSATSGPASGRGVRRTARGPIPSATPSHSNLFFSPTAANNGGSARGSTFLPSGFYAPGSSSGSPAPTHANAISLHNLRPDSRGHYTNPSRLTLSGSPPDSPQYQARREAHNMSASSLHLNSPPPGQRAPSAYLEHLLADDPGSLPPPHLAPSTDRSSSTMRTNSFPNRI</sequence>
<name>A0A0F8A4U8_9HYPO</name>
<feature type="chain" id="PRO_5002526591" description="Mid2 domain-containing protein" evidence="3">
    <location>
        <begin position="25"/>
        <end position="415"/>
    </location>
</feature>
<protein>
    <recommendedName>
        <fullName evidence="6">Mid2 domain-containing protein</fullName>
    </recommendedName>
</protein>
<feature type="compositionally biased region" description="Polar residues" evidence="1">
    <location>
        <begin position="270"/>
        <end position="282"/>
    </location>
</feature>
<dbReference type="InterPro" id="IPR051009">
    <property type="entry name" value="PRM"/>
</dbReference>
<organism evidence="4 5">
    <name type="scientific">Hirsutella minnesotensis 3608</name>
    <dbReference type="NCBI Taxonomy" id="1043627"/>
    <lineage>
        <taxon>Eukaryota</taxon>
        <taxon>Fungi</taxon>
        <taxon>Dikarya</taxon>
        <taxon>Ascomycota</taxon>
        <taxon>Pezizomycotina</taxon>
        <taxon>Sordariomycetes</taxon>
        <taxon>Hypocreomycetidae</taxon>
        <taxon>Hypocreales</taxon>
        <taxon>Ophiocordycipitaceae</taxon>
        <taxon>Hirsutella</taxon>
    </lineage>
</organism>
<feature type="region of interest" description="Disordered" evidence="1">
    <location>
        <begin position="247"/>
        <end position="282"/>
    </location>
</feature>
<keyword evidence="3" id="KW-0732">Signal</keyword>
<feature type="region of interest" description="Disordered" evidence="1">
    <location>
        <begin position="323"/>
        <end position="415"/>
    </location>
</feature>
<feature type="compositionally biased region" description="Low complexity" evidence="1">
    <location>
        <begin position="120"/>
        <end position="144"/>
    </location>
</feature>
<dbReference type="Proteomes" id="UP000054481">
    <property type="component" value="Unassembled WGS sequence"/>
</dbReference>
<dbReference type="PANTHER" id="PTHR36089:SF1">
    <property type="entry name" value="CHITIN SYNTHASE 3 COMPLEX PROTEIN CSI2-RELATED"/>
    <property type="match status" value="1"/>
</dbReference>
<dbReference type="AlphaFoldDB" id="A0A0F8A4U8"/>
<dbReference type="EMBL" id="KQ030528">
    <property type="protein sequence ID" value="KJZ74204.1"/>
    <property type="molecule type" value="Genomic_DNA"/>
</dbReference>
<keyword evidence="2" id="KW-0812">Transmembrane</keyword>
<evidence type="ECO:0000256" key="2">
    <source>
        <dbReference type="SAM" id="Phobius"/>
    </source>
</evidence>
<reference evidence="4 5" key="1">
    <citation type="journal article" date="2014" name="Genome Biol. Evol.">
        <title>Comparative genomics and transcriptomics analyses reveal divergent lifestyle features of nematode endoparasitic fungus Hirsutella minnesotensis.</title>
        <authorList>
            <person name="Lai Y."/>
            <person name="Liu K."/>
            <person name="Zhang X."/>
            <person name="Zhang X."/>
            <person name="Li K."/>
            <person name="Wang N."/>
            <person name="Shu C."/>
            <person name="Wu Y."/>
            <person name="Wang C."/>
            <person name="Bushley K.E."/>
            <person name="Xiang M."/>
            <person name="Liu X."/>
        </authorList>
    </citation>
    <scope>NUCLEOTIDE SEQUENCE [LARGE SCALE GENOMIC DNA]</scope>
    <source>
        <strain evidence="4 5">3608</strain>
    </source>
</reference>
<feature type="compositionally biased region" description="Polar residues" evidence="1">
    <location>
        <begin position="101"/>
        <end position="110"/>
    </location>
</feature>
<gene>
    <name evidence="4" type="ORF">HIM_06435</name>
</gene>
<evidence type="ECO:0008006" key="6">
    <source>
        <dbReference type="Google" id="ProtNLM"/>
    </source>
</evidence>
<evidence type="ECO:0000256" key="3">
    <source>
        <dbReference type="SAM" id="SignalP"/>
    </source>
</evidence>
<feature type="compositionally biased region" description="Low complexity" evidence="1">
    <location>
        <begin position="28"/>
        <end position="97"/>
    </location>
</feature>
<evidence type="ECO:0000256" key="1">
    <source>
        <dbReference type="SAM" id="MobiDB-lite"/>
    </source>
</evidence>
<proteinExistence type="predicted"/>
<keyword evidence="2" id="KW-0472">Membrane</keyword>
<feature type="signal peptide" evidence="3">
    <location>
        <begin position="1"/>
        <end position="24"/>
    </location>
</feature>